<dbReference type="EMBL" id="FOQK01000026">
    <property type="protein sequence ID" value="SFI28475.1"/>
    <property type="molecule type" value="Genomic_DNA"/>
</dbReference>
<reference evidence="1 2" key="1">
    <citation type="submission" date="2016-10" db="EMBL/GenBank/DDBJ databases">
        <authorList>
            <person name="de Groot N.N."/>
        </authorList>
    </citation>
    <scope>NUCLEOTIDE SEQUENCE [LARGE SCALE GENOMIC DNA]</scope>
    <source>
        <strain evidence="1 2">Z108</strain>
    </source>
</reference>
<sequence>MKIKLEELAAAMAQSDVRQSYVDIAKGKVMVVADDMDEEQALEHVFTIEEDWEHYIPVPNVIDEDLRGFMQGFAASREREDVRERLQDALQGSGAVTRFNHQVRHLLLKPVWEKYLQAQLIETARDWCEENALEYEE</sequence>
<evidence type="ECO:0000313" key="1">
    <source>
        <dbReference type="EMBL" id="SFI28475.1"/>
    </source>
</evidence>
<name>A0A1I3GY68_SELRU</name>
<accession>A0A1I3GY68</accession>
<evidence type="ECO:0000313" key="2">
    <source>
        <dbReference type="Proteomes" id="UP000183639"/>
    </source>
</evidence>
<dbReference type="Pfam" id="PF03682">
    <property type="entry name" value="UPF0158"/>
    <property type="match status" value="1"/>
</dbReference>
<dbReference type="RefSeq" id="WP_075445301.1">
    <property type="nucleotide sequence ID" value="NZ_FOQK01000026.1"/>
</dbReference>
<organism evidence="1 2">
    <name type="scientific">Selenomonas ruminantium</name>
    <dbReference type="NCBI Taxonomy" id="971"/>
    <lineage>
        <taxon>Bacteria</taxon>
        <taxon>Bacillati</taxon>
        <taxon>Bacillota</taxon>
        <taxon>Negativicutes</taxon>
        <taxon>Selenomonadales</taxon>
        <taxon>Selenomonadaceae</taxon>
        <taxon>Selenomonas</taxon>
    </lineage>
</organism>
<gene>
    <name evidence="1" type="ORF">SAMN04487861_1263</name>
</gene>
<dbReference type="InterPro" id="IPR005361">
    <property type="entry name" value="UPF0158"/>
</dbReference>
<dbReference type="AlphaFoldDB" id="A0A1I3GY68"/>
<dbReference type="OrthoDB" id="48384at2"/>
<dbReference type="Proteomes" id="UP000183639">
    <property type="component" value="Unassembled WGS sequence"/>
</dbReference>
<protein>
    <submittedName>
        <fullName evidence="1">Uncharacterized protein family (UPF0158)</fullName>
    </submittedName>
</protein>
<proteinExistence type="predicted"/>